<sequence>MKARPATVLAWVVLMALAIVIAARARYSAGLSAFLPRTPSASEQLLVDQLRNGIASRLIIVAIRGADGATRARLSQALAARLRTDPGFITVENGSAATERRDAAFLFAHRYLLSPAVTARHFTVAGLRAAIGNTLALVATPGGLLAAPALSSDPTGEMLAVTA</sequence>
<comment type="caution">
    <text evidence="1">The sequence shown here is derived from an EMBL/GenBank/DDBJ whole genome shotgun (WGS) entry which is preliminary data.</text>
</comment>
<dbReference type="EMBL" id="AUZX01007360">
    <property type="protein sequence ID" value="EQD59961.1"/>
    <property type="molecule type" value="Genomic_DNA"/>
</dbReference>
<feature type="non-terminal residue" evidence="1">
    <location>
        <position position="163"/>
    </location>
</feature>
<proteinExistence type="predicted"/>
<evidence type="ECO:0000313" key="1">
    <source>
        <dbReference type="EMBL" id="EQD59961.1"/>
    </source>
</evidence>
<protein>
    <submittedName>
        <fullName evidence="1">Uncharacterized protein</fullName>
    </submittedName>
</protein>
<accession>T1AHI8</accession>
<reference evidence="1" key="2">
    <citation type="journal article" date="2014" name="ISME J.">
        <title>Microbial stratification in low pH oxic and suboxic macroscopic growths along an acid mine drainage.</title>
        <authorList>
            <person name="Mendez-Garcia C."/>
            <person name="Mesa V."/>
            <person name="Sprenger R.R."/>
            <person name="Richter M."/>
            <person name="Diez M.S."/>
            <person name="Solano J."/>
            <person name="Bargiela R."/>
            <person name="Golyshina O.V."/>
            <person name="Manteca A."/>
            <person name="Ramos J.L."/>
            <person name="Gallego J.R."/>
            <person name="Llorente I."/>
            <person name="Martins Dos Santos V.A."/>
            <person name="Jensen O.N."/>
            <person name="Pelaez A.I."/>
            <person name="Sanchez J."/>
            <person name="Ferrer M."/>
        </authorList>
    </citation>
    <scope>NUCLEOTIDE SEQUENCE</scope>
</reference>
<gene>
    <name evidence="1" type="ORF">B1A_10340</name>
</gene>
<name>T1AHI8_9ZZZZ</name>
<reference evidence="1" key="1">
    <citation type="submission" date="2013-08" db="EMBL/GenBank/DDBJ databases">
        <authorList>
            <person name="Mendez C."/>
            <person name="Richter M."/>
            <person name="Ferrer M."/>
            <person name="Sanchez J."/>
        </authorList>
    </citation>
    <scope>NUCLEOTIDE SEQUENCE</scope>
</reference>
<dbReference type="AlphaFoldDB" id="T1AHI8"/>
<organism evidence="1">
    <name type="scientific">mine drainage metagenome</name>
    <dbReference type="NCBI Taxonomy" id="410659"/>
    <lineage>
        <taxon>unclassified sequences</taxon>
        <taxon>metagenomes</taxon>
        <taxon>ecological metagenomes</taxon>
    </lineage>
</organism>